<dbReference type="RefSeq" id="WP_046356513.1">
    <property type="nucleotide sequence ID" value="NZ_AUXW01000153.1"/>
</dbReference>
<accession>A0A0F6AA59</accession>
<dbReference type="InterPro" id="IPR052726">
    <property type="entry name" value="Phage_Baseplate_Hub"/>
</dbReference>
<protein>
    <submittedName>
        <fullName evidence="1">Uncharacterized protein</fullName>
    </submittedName>
</protein>
<name>A0A0F6AA59_9GAMM</name>
<dbReference type="Proteomes" id="UP000033434">
    <property type="component" value="Unassembled WGS sequence"/>
</dbReference>
<dbReference type="EMBL" id="AUXW01000153">
    <property type="protein sequence ID" value="KKE83082.1"/>
    <property type="molecule type" value="Genomic_DNA"/>
</dbReference>
<dbReference type="InterPro" id="IPR014507">
    <property type="entry name" value="Baseplate_assembly_J_pred"/>
</dbReference>
<reference evidence="1 2" key="1">
    <citation type="journal article" date="2015" name="BMC Genomics">
        <title>Genome mining reveals unlocked bioactive potential of marine Gram-negative bacteria.</title>
        <authorList>
            <person name="Machado H."/>
            <person name="Sonnenschein E.C."/>
            <person name="Melchiorsen J."/>
            <person name="Gram L."/>
        </authorList>
    </citation>
    <scope>NUCLEOTIDE SEQUENCE [LARGE SCALE GENOMIC DNA]</scope>
    <source>
        <strain evidence="1 2">S4054</strain>
    </source>
</reference>
<evidence type="ECO:0000313" key="1">
    <source>
        <dbReference type="EMBL" id="KKE83082.1"/>
    </source>
</evidence>
<comment type="caution">
    <text evidence="1">The sequence shown here is derived from an EMBL/GenBank/DDBJ whole genome shotgun (WGS) entry which is preliminary data.</text>
</comment>
<dbReference type="PIRSF" id="PIRSF020481">
    <property type="entry name" value="BAP"/>
    <property type="match status" value="1"/>
</dbReference>
<dbReference type="AlphaFoldDB" id="A0A0F6AA59"/>
<dbReference type="PATRIC" id="fig|1129367.4.peg.2934"/>
<dbReference type="PANTHER" id="PTHR35862:SF1">
    <property type="entry name" value="FELS-2 PROPHAGE PROTEIN"/>
    <property type="match status" value="1"/>
</dbReference>
<evidence type="ECO:0000313" key="2">
    <source>
        <dbReference type="Proteomes" id="UP000033434"/>
    </source>
</evidence>
<organism evidence="1 2">
    <name type="scientific">Pseudoalteromonas luteoviolacea S4054</name>
    <dbReference type="NCBI Taxonomy" id="1129367"/>
    <lineage>
        <taxon>Bacteria</taxon>
        <taxon>Pseudomonadati</taxon>
        <taxon>Pseudomonadota</taxon>
        <taxon>Gammaproteobacteria</taxon>
        <taxon>Alteromonadales</taxon>
        <taxon>Pseudoalteromonadaceae</taxon>
        <taxon>Pseudoalteromonas</taxon>
    </lineage>
</organism>
<sequence length="280" mass="31227">MSTAIELAKLPPPQVIEALSYDEIYKQMEQALLEKLPDHALLASDPAIKLIEIASYRELLLRQRINDAAKSVMLAFSQGSDLDNLGALFGIGRDENEGDERYRQRIPLSLESYSMAGTKGAYEYHTLTANDQVKDVYVDSDRPGYVNVYALINTMTETQANAIKADIDARLHDEDIRPITDKVVTHCVMPTRQALQAQIYLNIGANKAQVELNIMQALDVFMAQHCKLGEEVPHSGIIDALHQPGVRKVKVLAPIEDLQPNVNQAYSLDINLQFPNEAEI</sequence>
<gene>
    <name evidence="1" type="ORF">N479_15525</name>
</gene>
<dbReference type="PANTHER" id="PTHR35862">
    <property type="entry name" value="FELS-2 PROPHAGE PROTEIN"/>
    <property type="match status" value="1"/>
</dbReference>
<proteinExistence type="predicted"/>